<dbReference type="AlphaFoldDB" id="A0AAQ2WWA2"/>
<name>A0AAQ2WWA2_9SPIR</name>
<reference evidence="1" key="1">
    <citation type="submission" date="2022-12" db="EMBL/GenBank/DDBJ databases">
        <title>B. miyamotoi WGS.</title>
        <authorList>
            <person name="Kuleshov K.V."/>
            <person name="Hoornstra D."/>
            <person name="Hovius J.W."/>
            <person name="Platonov A.E."/>
            <person name="Telford S.R. III."/>
        </authorList>
    </citation>
    <scope>NUCLEOTIDE SEQUENCE</scope>
    <source>
        <strain evidence="1">410</strain>
    </source>
</reference>
<evidence type="ECO:0000313" key="1">
    <source>
        <dbReference type="EMBL" id="WAZ90955.1"/>
    </source>
</evidence>
<dbReference type="Proteomes" id="UP001164544">
    <property type="component" value="Chromosome"/>
</dbReference>
<organism evidence="1 2">
    <name type="scientific">Borrelia miyamotoi</name>
    <dbReference type="NCBI Taxonomy" id="47466"/>
    <lineage>
        <taxon>Bacteria</taxon>
        <taxon>Pseudomonadati</taxon>
        <taxon>Spirochaetota</taxon>
        <taxon>Spirochaetia</taxon>
        <taxon>Spirochaetales</taxon>
        <taxon>Borreliaceae</taxon>
        <taxon>Borrelia</taxon>
    </lineage>
</organism>
<protein>
    <submittedName>
        <fullName evidence="1">Uncharacterized protein</fullName>
    </submittedName>
</protein>
<accession>A0AAQ2WWA2</accession>
<proteinExistence type="predicted"/>
<dbReference type="EMBL" id="CP114637">
    <property type="protein sequence ID" value="WAZ90955.1"/>
    <property type="molecule type" value="Genomic_DNA"/>
</dbReference>
<sequence>MIPQVPQIMCMVASAIPVPPMAMSFATFIMPKLFKDEEREPGKIAFLISFIGS</sequence>
<gene>
    <name evidence="1" type="ORF">O5398_02280</name>
</gene>
<evidence type="ECO:0000313" key="2">
    <source>
        <dbReference type="Proteomes" id="UP001164544"/>
    </source>
</evidence>